<proteinExistence type="predicted"/>
<name>A0A127Z434_9BASI</name>
<accession>A0A127Z434</accession>
<feature type="region of interest" description="Disordered" evidence="1">
    <location>
        <begin position="1"/>
        <end position="138"/>
    </location>
</feature>
<reference evidence="2" key="1">
    <citation type="submission" date="2014-06" db="EMBL/GenBank/DDBJ databases">
        <authorList>
            <person name="Ju J."/>
            <person name="Zhang J."/>
        </authorList>
    </citation>
    <scope>NUCLEOTIDE SEQUENCE</scope>
    <source>
        <strain evidence="2">SscI8</strain>
    </source>
</reference>
<protein>
    <submittedName>
        <fullName evidence="2">Uncharacterized protein</fullName>
    </submittedName>
</protein>
<organism evidence="2">
    <name type="scientific">Sporisorium scitamineum</name>
    <dbReference type="NCBI Taxonomy" id="49012"/>
    <lineage>
        <taxon>Eukaryota</taxon>
        <taxon>Fungi</taxon>
        <taxon>Dikarya</taxon>
        <taxon>Basidiomycota</taxon>
        <taxon>Ustilaginomycotina</taxon>
        <taxon>Ustilaginomycetes</taxon>
        <taxon>Ustilaginales</taxon>
        <taxon>Ustilaginaceae</taxon>
        <taxon>Sporisorium</taxon>
    </lineage>
</organism>
<feature type="compositionally biased region" description="Low complexity" evidence="1">
    <location>
        <begin position="59"/>
        <end position="78"/>
    </location>
</feature>
<dbReference type="OrthoDB" id="10561246at2759"/>
<dbReference type="AlphaFoldDB" id="A0A127Z434"/>
<dbReference type="EMBL" id="LK056685">
    <property type="protein sequence ID" value="CDR88628.1"/>
    <property type="molecule type" value="Genomic_DNA"/>
</dbReference>
<gene>
    <name evidence="2" type="ORF">SPSC_05232</name>
</gene>
<evidence type="ECO:0000313" key="2">
    <source>
        <dbReference type="EMBL" id="CDR88628.1"/>
    </source>
</evidence>
<evidence type="ECO:0000256" key="1">
    <source>
        <dbReference type="SAM" id="MobiDB-lite"/>
    </source>
</evidence>
<sequence length="198" mass="21970">MRSTSITPPLSSSSSTKPSTVEEDDEDFVVIRELIRTFKEQGTTSTKPLVTPRSPSNKQSVRSSPTKSKSSHTTQQAKMQVDDAMNESEVKRGKKRARLPEDDDGKDERLISQELELEVAKEEDDDKGVGSSSSPKKRGYKIFTVEEDKLIVEQMLNNFDVGPVRIATGRGATAVSYRALKGLHGEEHATLDFSRAER</sequence>
<feature type="compositionally biased region" description="Acidic residues" evidence="1">
    <location>
        <begin position="115"/>
        <end position="126"/>
    </location>
</feature>
<feature type="compositionally biased region" description="Low complexity" evidence="1">
    <location>
        <begin position="1"/>
        <end position="19"/>
    </location>
</feature>
<feature type="compositionally biased region" description="Basic and acidic residues" evidence="1">
    <location>
        <begin position="29"/>
        <end position="39"/>
    </location>
</feature>
<feature type="compositionally biased region" description="Polar residues" evidence="1">
    <location>
        <begin position="40"/>
        <end position="58"/>
    </location>
</feature>